<dbReference type="Proteomes" id="UP001242995">
    <property type="component" value="Unassembled WGS sequence"/>
</dbReference>
<sequence>MTGVAQDELFTLLDIQGEDALECASLLASPPGDGTRRALASLDARLGVFPSTSASADGCTETDWIEAFLRFAPVVHGHHLSLGIPPESSAAILADVGLNLRINRRVHGRFGLDTWAWLTLHMAGNIFRIGRLQFHLVRSDEEGSAAASDSWVLGVHIPEDGGLSPALVDTSFSQAREFFDRYFPDKAVSVASCDSWMLDPYLARKLPHSNIAAFARRFTLDRCSDAPGDAVYFTFRQRGMENLDRLPRETSLQRVVLERIDDGGVWQLGHGHLVLPAARSTPA</sequence>
<protein>
    <recommendedName>
        <fullName evidence="7">GNAT-like C-terminal domain-containing protein</fullName>
    </recommendedName>
</protein>
<feature type="domain" description="GNAT-like C-terminal" evidence="2">
    <location>
        <begin position="126"/>
        <end position="273"/>
    </location>
</feature>
<dbReference type="Pfam" id="PF18082">
    <property type="entry name" value="NAT_N"/>
    <property type="match status" value="1"/>
</dbReference>
<dbReference type="Gene3D" id="3.40.630.120">
    <property type="match status" value="1"/>
</dbReference>
<gene>
    <name evidence="3" type="ORF">J2S90_000798</name>
    <name evidence="4" type="ORF">J2S93_000901</name>
</gene>
<dbReference type="AlphaFoldDB" id="A0AAW8DDB1"/>
<dbReference type="EMBL" id="JAUSRG010000002">
    <property type="protein sequence ID" value="MDP9903852.1"/>
    <property type="molecule type" value="Genomic_DNA"/>
</dbReference>
<dbReference type="EMBL" id="JAUSTF010000001">
    <property type="protein sequence ID" value="MDQ0179494.1"/>
    <property type="molecule type" value="Genomic_DNA"/>
</dbReference>
<evidence type="ECO:0000313" key="6">
    <source>
        <dbReference type="Proteomes" id="UP001242995"/>
    </source>
</evidence>
<name>A0AAW8DDB1_9MICC</name>
<dbReference type="InterPro" id="IPR041273">
    <property type="entry name" value="NAT_N"/>
</dbReference>
<dbReference type="RefSeq" id="WP_306959376.1">
    <property type="nucleotide sequence ID" value="NZ_JAUSRG010000002.1"/>
</dbReference>
<accession>A0AAW8DDB1</accession>
<evidence type="ECO:0000313" key="3">
    <source>
        <dbReference type="EMBL" id="MDP9903852.1"/>
    </source>
</evidence>
<organism evidence="3 6">
    <name type="scientific">Arthrobacter bambusae</name>
    <dbReference type="NCBI Taxonomy" id="1338426"/>
    <lineage>
        <taxon>Bacteria</taxon>
        <taxon>Bacillati</taxon>
        <taxon>Actinomycetota</taxon>
        <taxon>Actinomycetes</taxon>
        <taxon>Micrococcales</taxon>
        <taxon>Micrococcaceae</taxon>
        <taxon>Arthrobacter</taxon>
    </lineage>
</organism>
<reference evidence="3 5" key="1">
    <citation type="submission" date="2023-07" db="EMBL/GenBank/DDBJ databases">
        <title>Sorghum-associated microbial communities from plants grown in Nebraska, USA.</title>
        <authorList>
            <person name="Schachtman D."/>
        </authorList>
    </citation>
    <scope>NUCLEOTIDE SEQUENCE</scope>
    <source>
        <strain evidence="3">DS1006</strain>
        <strain evidence="4 5">DS1016</strain>
    </source>
</reference>
<evidence type="ECO:0000313" key="4">
    <source>
        <dbReference type="EMBL" id="MDQ0179494.1"/>
    </source>
</evidence>
<dbReference type="Proteomes" id="UP001230951">
    <property type="component" value="Unassembled WGS sequence"/>
</dbReference>
<dbReference type="InterPro" id="IPR041644">
    <property type="entry name" value="GNAT_C"/>
</dbReference>
<dbReference type="Pfam" id="PF18164">
    <property type="entry name" value="GNAT_C"/>
    <property type="match status" value="1"/>
</dbReference>
<keyword evidence="5" id="KW-1185">Reference proteome</keyword>
<evidence type="ECO:0008006" key="7">
    <source>
        <dbReference type="Google" id="ProtNLM"/>
    </source>
</evidence>
<feature type="domain" description="N-acyltransferase N-terminal" evidence="1">
    <location>
        <begin position="7"/>
        <end position="124"/>
    </location>
</feature>
<evidence type="ECO:0000259" key="2">
    <source>
        <dbReference type="Pfam" id="PF18164"/>
    </source>
</evidence>
<evidence type="ECO:0000313" key="5">
    <source>
        <dbReference type="Proteomes" id="UP001230951"/>
    </source>
</evidence>
<proteinExistence type="predicted"/>
<evidence type="ECO:0000259" key="1">
    <source>
        <dbReference type="Pfam" id="PF18082"/>
    </source>
</evidence>
<comment type="caution">
    <text evidence="3">The sequence shown here is derived from an EMBL/GenBank/DDBJ whole genome shotgun (WGS) entry which is preliminary data.</text>
</comment>